<keyword evidence="1" id="KW-0732">Signal</keyword>
<organism evidence="2">
    <name type="scientific">Anopheles darlingi</name>
    <name type="common">Mosquito</name>
    <dbReference type="NCBI Taxonomy" id="43151"/>
    <lineage>
        <taxon>Eukaryota</taxon>
        <taxon>Metazoa</taxon>
        <taxon>Ecdysozoa</taxon>
        <taxon>Arthropoda</taxon>
        <taxon>Hexapoda</taxon>
        <taxon>Insecta</taxon>
        <taxon>Pterygota</taxon>
        <taxon>Neoptera</taxon>
        <taxon>Endopterygota</taxon>
        <taxon>Diptera</taxon>
        <taxon>Nematocera</taxon>
        <taxon>Culicoidea</taxon>
        <taxon>Culicidae</taxon>
        <taxon>Anophelinae</taxon>
        <taxon>Anopheles</taxon>
    </lineage>
</organism>
<evidence type="ECO:0000313" key="2">
    <source>
        <dbReference type="EMBL" id="MBW75084.1"/>
    </source>
</evidence>
<dbReference type="EMBL" id="GGFL01010906">
    <property type="protein sequence ID" value="MBW75084.1"/>
    <property type="molecule type" value="Transcribed_RNA"/>
</dbReference>
<feature type="signal peptide" evidence="1">
    <location>
        <begin position="1"/>
        <end position="19"/>
    </location>
</feature>
<proteinExistence type="predicted"/>
<sequence>MQGRGTLSILLNLLLGSNAARRKGRKALQQFFPCRPRFGVAAPSFDVQHCSLRNRFAVLFVFFFGKVNINYLIDYAGSLSFLLGFTESGTLLIGEALE</sequence>
<accession>A0A2M4DBX0</accession>
<name>A0A2M4DBX0_ANODA</name>
<dbReference type="AlphaFoldDB" id="A0A2M4DBX0"/>
<reference evidence="2" key="1">
    <citation type="submission" date="2018-01" db="EMBL/GenBank/DDBJ databases">
        <title>An insight into the sialome of Amazonian anophelines.</title>
        <authorList>
            <person name="Ribeiro J.M."/>
            <person name="Scarpassa V."/>
            <person name="Calvo E."/>
        </authorList>
    </citation>
    <scope>NUCLEOTIDE SEQUENCE</scope>
</reference>
<protein>
    <submittedName>
        <fullName evidence="2">Putative secreted protein</fullName>
    </submittedName>
</protein>
<evidence type="ECO:0000256" key="1">
    <source>
        <dbReference type="SAM" id="SignalP"/>
    </source>
</evidence>
<feature type="chain" id="PRO_5014999208" evidence="1">
    <location>
        <begin position="20"/>
        <end position="98"/>
    </location>
</feature>